<dbReference type="InterPro" id="IPR037401">
    <property type="entry name" value="SnoaL-like"/>
</dbReference>
<reference evidence="2 3" key="1">
    <citation type="submission" date="2019-04" db="EMBL/GenBank/DDBJ databases">
        <title>Friends and foes A comparative genomics study of 23 Aspergillus species from section Flavi.</title>
        <authorList>
            <consortium name="DOE Joint Genome Institute"/>
            <person name="Kjaerbolling I."/>
            <person name="Vesth T."/>
            <person name="Frisvad J.C."/>
            <person name="Nybo J.L."/>
            <person name="Theobald S."/>
            <person name="Kildgaard S."/>
            <person name="Isbrandt T."/>
            <person name="Kuo A."/>
            <person name="Sato A."/>
            <person name="Lyhne E.K."/>
            <person name="Kogle M.E."/>
            <person name="Wiebenga A."/>
            <person name="Kun R.S."/>
            <person name="Lubbers R.J."/>
            <person name="Makela M.R."/>
            <person name="Barry K."/>
            <person name="Chovatia M."/>
            <person name="Clum A."/>
            <person name="Daum C."/>
            <person name="Haridas S."/>
            <person name="He G."/>
            <person name="LaButti K."/>
            <person name="Lipzen A."/>
            <person name="Mondo S."/>
            <person name="Riley R."/>
            <person name="Salamov A."/>
            <person name="Simmons B.A."/>
            <person name="Magnuson J.K."/>
            <person name="Henrissat B."/>
            <person name="Mortensen U.H."/>
            <person name="Larsen T.O."/>
            <person name="Devries R.P."/>
            <person name="Grigoriev I.V."/>
            <person name="Machida M."/>
            <person name="Baker S.E."/>
            <person name="Andersen M.R."/>
        </authorList>
    </citation>
    <scope>NUCLEOTIDE SEQUENCE [LARGE SCALE GENOMIC DNA]</scope>
    <source>
        <strain evidence="2 3">IBT 18842</strain>
    </source>
</reference>
<name>A0A5N6TRU2_ASPAV</name>
<gene>
    <name evidence="2" type="ORF">BDV25DRAFT_157044</name>
</gene>
<evidence type="ECO:0000259" key="1">
    <source>
        <dbReference type="Pfam" id="PF12680"/>
    </source>
</evidence>
<organism evidence="2 3">
    <name type="scientific">Aspergillus avenaceus</name>
    <dbReference type="NCBI Taxonomy" id="36643"/>
    <lineage>
        <taxon>Eukaryota</taxon>
        <taxon>Fungi</taxon>
        <taxon>Dikarya</taxon>
        <taxon>Ascomycota</taxon>
        <taxon>Pezizomycotina</taxon>
        <taxon>Eurotiomycetes</taxon>
        <taxon>Eurotiomycetidae</taxon>
        <taxon>Eurotiales</taxon>
        <taxon>Aspergillaceae</taxon>
        <taxon>Aspergillus</taxon>
        <taxon>Aspergillus subgen. Circumdati</taxon>
    </lineage>
</organism>
<dbReference type="SUPFAM" id="SSF54427">
    <property type="entry name" value="NTF2-like"/>
    <property type="match status" value="1"/>
</dbReference>
<dbReference type="InterPro" id="IPR032710">
    <property type="entry name" value="NTF2-like_dom_sf"/>
</dbReference>
<feature type="domain" description="SnoaL-like" evidence="1">
    <location>
        <begin position="17"/>
        <end position="120"/>
    </location>
</feature>
<dbReference type="Pfam" id="PF12680">
    <property type="entry name" value="SnoaL_2"/>
    <property type="match status" value="1"/>
</dbReference>
<protein>
    <submittedName>
        <fullName evidence="2">NTF2-like protein</fullName>
    </submittedName>
</protein>
<evidence type="ECO:0000313" key="2">
    <source>
        <dbReference type="EMBL" id="KAE8149073.1"/>
    </source>
</evidence>
<dbReference type="OrthoDB" id="4223701at2759"/>
<proteinExistence type="predicted"/>
<dbReference type="Proteomes" id="UP000325780">
    <property type="component" value="Unassembled WGS sequence"/>
</dbReference>
<dbReference type="EMBL" id="ML742136">
    <property type="protein sequence ID" value="KAE8149073.1"/>
    <property type="molecule type" value="Genomic_DNA"/>
</dbReference>
<keyword evidence="3" id="KW-1185">Reference proteome</keyword>
<accession>A0A5N6TRU2</accession>
<evidence type="ECO:0000313" key="3">
    <source>
        <dbReference type="Proteomes" id="UP000325780"/>
    </source>
</evidence>
<dbReference type="Gene3D" id="3.10.450.50">
    <property type="match status" value="1"/>
</dbReference>
<sequence length="132" mass="14646">MATPQSMTRDQLASLAKSYFQAVDANDVDLVLSHFAPDATLTVQTDHVTFTGLDELRQMFSGFITNSKQMLHEVKSIVADEKTGKVATQQYFTGESLEGTQSEMLNCNFFDVNADGKFSRVVIWMAGKNPLK</sequence>
<dbReference type="AlphaFoldDB" id="A0A5N6TRU2"/>